<evidence type="ECO:0000313" key="2">
    <source>
        <dbReference type="EMBL" id="MBL6447391.1"/>
    </source>
</evidence>
<evidence type="ECO:0000313" key="3">
    <source>
        <dbReference type="Proteomes" id="UP000614216"/>
    </source>
</evidence>
<organism evidence="2 3">
    <name type="scientific">Fulvivirga marina</name>
    <dbReference type="NCBI Taxonomy" id="2494733"/>
    <lineage>
        <taxon>Bacteria</taxon>
        <taxon>Pseudomonadati</taxon>
        <taxon>Bacteroidota</taxon>
        <taxon>Cytophagia</taxon>
        <taxon>Cytophagales</taxon>
        <taxon>Fulvivirgaceae</taxon>
        <taxon>Fulvivirga</taxon>
    </lineage>
</organism>
<comment type="caution">
    <text evidence="2">The sequence shown here is derived from an EMBL/GenBank/DDBJ whole genome shotgun (WGS) entry which is preliminary data.</text>
</comment>
<sequence length="73" mass="8885">MNWLLLFVSLVLILQVVMFFMIRAKRKKDKRDNVIEKYNIRTPADAFRLLQNPDLPEDDLRKIEELYRKDMES</sequence>
<keyword evidence="1" id="KW-0812">Transmembrane</keyword>
<reference evidence="2" key="1">
    <citation type="submission" date="2021-01" db="EMBL/GenBank/DDBJ databases">
        <title>Fulvivirga kasyanovii gen. nov., sp nov., a novel member of the phylum Bacteroidetes isolated from seawater in a mussel farm.</title>
        <authorList>
            <person name="Zhao L.-H."/>
            <person name="Wang Z.-J."/>
        </authorList>
    </citation>
    <scope>NUCLEOTIDE SEQUENCE</scope>
    <source>
        <strain evidence="2">29W222</strain>
    </source>
</reference>
<accession>A0A937KBU1</accession>
<keyword evidence="1" id="KW-1133">Transmembrane helix</keyword>
<proteinExistence type="predicted"/>
<evidence type="ECO:0000256" key="1">
    <source>
        <dbReference type="SAM" id="Phobius"/>
    </source>
</evidence>
<keyword evidence="3" id="KW-1185">Reference proteome</keyword>
<dbReference type="EMBL" id="JAEUGD010000043">
    <property type="protein sequence ID" value="MBL6447391.1"/>
    <property type="molecule type" value="Genomic_DNA"/>
</dbReference>
<name>A0A937KBU1_9BACT</name>
<dbReference type="AlphaFoldDB" id="A0A937KBU1"/>
<dbReference type="RefSeq" id="WP_202856929.1">
    <property type="nucleotide sequence ID" value="NZ_JAEUGD010000043.1"/>
</dbReference>
<feature type="transmembrane region" description="Helical" evidence="1">
    <location>
        <begin position="6"/>
        <end position="22"/>
    </location>
</feature>
<keyword evidence="1" id="KW-0472">Membrane</keyword>
<dbReference type="Proteomes" id="UP000614216">
    <property type="component" value="Unassembled WGS sequence"/>
</dbReference>
<protein>
    <submittedName>
        <fullName evidence="2">Uncharacterized protein</fullName>
    </submittedName>
</protein>
<gene>
    <name evidence="2" type="ORF">JMN32_13815</name>
</gene>